<feature type="compositionally biased region" description="Low complexity" evidence="1">
    <location>
        <begin position="104"/>
        <end position="136"/>
    </location>
</feature>
<evidence type="ECO:0000313" key="2">
    <source>
        <dbReference type="EMBL" id="OSD04796.1"/>
    </source>
</evidence>
<evidence type="ECO:0000256" key="1">
    <source>
        <dbReference type="SAM" id="MobiDB-lite"/>
    </source>
</evidence>
<evidence type="ECO:0000313" key="3">
    <source>
        <dbReference type="Proteomes" id="UP000193067"/>
    </source>
</evidence>
<feature type="region of interest" description="Disordered" evidence="1">
    <location>
        <begin position="155"/>
        <end position="178"/>
    </location>
</feature>
<gene>
    <name evidence="2" type="ORF">PYCCODRAFT_1406978</name>
</gene>
<dbReference type="AlphaFoldDB" id="A0A1Y2IUI5"/>
<organism evidence="2 3">
    <name type="scientific">Trametes coccinea (strain BRFM310)</name>
    <name type="common">Pycnoporus coccineus</name>
    <dbReference type="NCBI Taxonomy" id="1353009"/>
    <lineage>
        <taxon>Eukaryota</taxon>
        <taxon>Fungi</taxon>
        <taxon>Dikarya</taxon>
        <taxon>Basidiomycota</taxon>
        <taxon>Agaricomycotina</taxon>
        <taxon>Agaricomycetes</taxon>
        <taxon>Polyporales</taxon>
        <taxon>Polyporaceae</taxon>
        <taxon>Trametes</taxon>
    </lineage>
</organism>
<keyword evidence="3" id="KW-1185">Reference proteome</keyword>
<dbReference type="EMBL" id="KZ084095">
    <property type="protein sequence ID" value="OSD04796.1"/>
    <property type="molecule type" value="Genomic_DNA"/>
</dbReference>
<feature type="compositionally biased region" description="Polar residues" evidence="1">
    <location>
        <begin position="41"/>
        <end position="53"/>
    </location>
</feature>
<sequence>MSALTSPEFSPLLSPNARARRLSARRGSIAAADPFGEHSDVNMNPARSLTSRLTIVRVPQADVEEPPRRHRRHGSNASLNSNASGKSDGPGGRLSFAFTSFNQSGSPGSPAGRPASPSSSPRLRPSSPSTSRFPNSLPSHSRLSPEQIVDIARSSVNPRSPLPSPGGPVAQQPAPSPVSFTPLPDSIYLPFIDRPGEVASLIQSQQNARLFALLQQTFPPDARAPMSSQYEASNASPDPKDWTFADLEYWLKKVDRDVADDTTWVRKARRCIMSHSELIWERVKGALGVPPELDVEEEGLELPPASQPLTAEALDSPVFLPDSPVVTQEGPSGLDASVGEEITIEPVFANQTPPQTATEPAGGLGSSLSDLREEDENESNDKDKNDEELPEIHGIRITTSPTAPASLNTQPLTMSPMVGLGSPAMRQPIGMPGSINDKDLPYDVLRERGPGHPLFPSNFTQLSLSPTLRPSKRTMSMSSPPAPAYLNPHAIRGGMHRTGSIDAGAGRAARMTRPEWARSYDPARHEYAVTTGSASSVGGAD</sequence>
<feature type="compositionally biased region" description="Basic and acidic residues" evidence="1">
    <location>
        <begin position="379"/>
        <end position="394"/>
    </location>
</feature>
<name>A0A1Y2IUI5_TRAC3</name>
<feature type="region of interest" description="Disordered" evidence="1">
    <location>
        <begin position="349"/>
        <end position="442"/>
    </location>
</feature>
<feature type="compositionally biased region" description="Low complexity" evidence="1">
    <location>
        <begin position="75"/>
        <end position="87"/>
    </location>
</feature>
<dbReference type="OrthoDB" id="2591449at2759"/>
<dbReference type="STRING" id="1353009.A0A1Y2IUI5"/>
<proteinExistence type="predicted"/>
<feature type="compositionally biased region" description="Polar residues" evidence="1">
    <location>
        <begin position="397"/>
        <end position="413"/>
    </location>
</feature>
<accession>A0A1Y2IUI5</accession>
<feature type="region of interest" description="Disordered" evidence="1">
    <location>
        <begin position="1"/>
        <end position="143"/>
    </location>
</feature>
<reference evidence="2 3" key="1">
    <citation type="journal article" date="2015" name="Biotechnol. Biofuels">
        <title>Enhanced degradation of softwood versus hardwood by the white-rot fungus Pycnoporus coccineus.</title>
        <authorList>
            <person name="Couturier M."/>
            <person name="Navarro D."/>
            <person name="Chevret D."/>
            <person name="Henrissat B."/>
            <person name="Piumi F."/>
            <person name="Ruiz-Duenas F.J."/>
            <person name="Martinez A.T."/>
            <person name="Grigoriev I.V."/>
            <person name="Riley R."/>
            <person name="Lipzen A."/>
            <person name="Berrin J.G."/>
            <person name="Master E.R."/>
            <person name="Rosso M.N."/>
        </authorList>
    </citation>
    <scope>NUCLEOTIDE SEQUENCE [LARGE SCALE GENOMIC DNA]</scope>
    <source>
        <strain evidence="2 3">BRFM310</strain>
    </source>
</reference>
<dbReference type="Proteomes" id="UP000193067">
    <property type="component" value="Unassembled WGS sequence"/>
</dbReference>
<protein>
    <submittedName>
        <fullName evidence="2">Uncharacterized protein</fullName>
    </submittedName>
</protein>
<feature type="compositionally biased region" description="Polar residues" evidence="1">
    <location>
        <begin position="349"/>
        <end position="358"/>
    </location>
</feature>